<feature type="domain" description="CoA-binding" evidence="2">
    <location>
        <begin position="189"/>
        <end position="273"/>
    </location>
</feature>
<keyword evidence="4" id="KW-1185">Reference proteome</keyword>
<proteinExistence type="predicted"/>
<dbReference type="Gene3D" id="3.40.50.261">
    <property type="entry name" value="Succinyl-CoA synthetase domains"/>
    <property type="match status" value="2"/>
</dbReference>
<comment type="caution">
    <text evidence="3">The sequence shown here is derived from an EMBL/GenBank/DDBJ whole genome shotgun (WGS) entry which is preliminary data.</text>
</comment>
<dbReference type="Proteomes" id="UP001500449">
    <property type="component" value="Unassembled WGS sequence"/>
</dbReference>
<feature type="domain" description="ATP-citrate synthase/succinyl-CoA ligase C-terminal" evidence="1">
    <location>
        <begin position="342"/>
        <end position="495"/>
    </location>
</feature>
<dbReference type="Gene3D" id="3.40.50.720">
    <property type="entry name" value="NAD(P)-binding Rossmann-like Domain"/>
    <property type="match status" value="1"/>
</dbReference>
<dbReference type="InterPro" id="IPR016102">
    <property type="entry name" value="Succinyl-CoA_synth-like"/>
</dbReference>
<evidence type="ECO:0000313" key="4">
    <source>
        <dbReference type="Proteomes" id="UP001500449"/>
    </source>
</evidence>
<sequence length="508" mass="51531">MIHDLTVHPETYVDSIVQLSGTRALRSVDGVDWASAAMATPTNRETLAAEGFDPGDAGANDLVIAIRADSADTVEAAREAGEQALFAVAERSGGARQQEPARTLGEAVGRLDGANVAVVSVPGDYAAMEAHKALGAGLDVLLFSDNVSVEDEIALKDRANRLGRLVMGPGAGTAMLGHTCLGFANVVTPGRVAVVAAAGTGAQEAAALLDRWGVGVSHVVGLGGRDLTAAVGGRMALSAVRALVADEGTDIVLLVSKPPAPEVARAVVEAAAGTTLVAALIGVDEDFAAPDGVVVTRTLQAGAAAAVAAAGGSVPDLTEGVVDRVRERIERLPADRTLVRGLFSGGTLCYESLVILADVLGPVYSNTPIDKALGLPAPAGAHTCLDLGEEEYTKGRPHPMIDPAARIELLREALAEPGVGAVIMDVVLGHGAHPDPASELAPVCAEAGTDGPAVVVYVLGTEQDPQGLAKQRKAFEDAGCLVTETAAQASLVAAALASRKPEIAVHAL</sequence>
<evidence type="ECO:0000259" key="1">
    <source>
        <dbReference type="Pfam" id="PF00549"/>
    </source>
</evidence>
<dbReference type="Pfam" id="PF00549">
    <property type="entry name" value="Ligase_CoA"/>
    <property type="match status" value="1"/>
</dbReference>
<accession>A0ABN2MWK9</accession>
<dbReference type="Pfam" id="PF02629">
    <property type="entry name" value="CoA_binding"/>
    <property type="match status" value="1"/>
</dbReference>
<dbReference type="SUPFAM" id="SSF52210">
    <property type="entry name" value="Succinyl-CoA synthetase domains"/>
    <property type="match status" value="2"/>
</dbReference>
<evidence type="ECO:0000259" key="2">
    <source>
        <dbReference type="Pfam" id="PF02629"/>
    </source>
</evidence>
<dbReference type="PANTHER" id="PTHR11117:SF24">
    <property type="entry name" value="PROTEIN FDRA"/>
    <property type="match status" value="1"/>
</dbReference>
<evidence type="ECO:0000313" key="3">
    <source>
        <dbReference type="EMBL" id="GAA1840234.1"/>
    </source>
</evidence>
<organism evidence="3 4">
    <name type="scientific">Pseudonocardia ailaonensis</name>
    <dbReference type="NCBI Taxonomy" id="367279"/>
    <lineage>
        <taxon>Bacteria</taxon>
        <taxon>Bacillati</taxon>
        <taxon>Actinomycetota</taxon>
        <taxon>Actinomycetes</taxon>
        <taxon>Pseudonocardiales</taxon>
        <taxon>Pseudonocardiaceae</taxon>
        <taxon>Pseudonocardia</taxon>
    </lineage>
</organism>
<reference evidence="3 4" key="1">
    <citation type="journal article" date="2019" name="Int. J. Syst. Evol. Microbiol.">
        <title>The Global Catalogue of Microorganisms (GCM) 10K type strain sequencing project: providing services to taxonomists for standard genome sequencing and annotation.</title>
        <authorList>
            <consortium name="The Broad Institute Genomics Platform"/>
            <consortium name="The Broad Institute Genome Sequencing Center for Infectious Disease"/>
            <person name="Wu L."/>
            <person name="Ma J."/>
        </authorList>
    </citation>
    <scope>NUCLEOTIDE SEQUENCE [LARGE SCALE GENOMIC DNA]</scope>
    <source>
        <strain evidence="3 4">JCM 16009</strain>
    </source>
</reference>
<dbReference type="RefSeq" id="WP_344414694.1">
    <property type="nucleotide sequence ID" value="NZ_BAAAQK010000005.1"/>
</dbReference>
<dbReference type="InterPro" id="IPR005811">
    <property type="entry name" value="SUCC_ACL_C"/>
</dbReference>
<dbReference type="EMBL" id="BAAAQK010000005">
    <property type="protein sequence ID" value="GAA1840234.1"/>
    <property type="molecule type" value="Genomic_DNA"/>
</dbReference>
<dbReference type="InterPro" id="IPR003781">
    <property type="entry name" value="CoA-bd"/>
</dbReference>
<gene>
    <name evidence="3" type="primary">fdrA</name>
    <name evidence="3" type="ORF">GCM10009836_19420</name>
</gene>
<name>A0ABN2MWK9_9PSEU</name>
<protein>
    <submittedName>
        <fullName evidence="3">Acyl-CoA synthetase FdrA</fullName>
    </submittedName>
</protein>
<dbReference type="PANTHER" id="PTHR11117">
    <property type="entry name" value="SUCCINYL-COA LIGASE SUBUNIT ALPHA"/>
    <property type="match status" value="1"/>
</dbReference>